<feature type="region of interest" description="Disordered" evidence="13">
    <location>
        <begin position="177"/>
        <end position="209"/>
    </location>
</feature>
<dbReference type="Proteomes" id="UP000626092">
    <property type="component" value="Unassembled WGS sequence"/>
</dbReference>
<dbReference type="PANTHER" id="PTHR45647:SF15">
    <property type="entry name" value="U-BOX DOMAIN-CONTAINING PROTEIN 35"/>
    <property type="match status" value="1"/>
</dbReference>
<dbReference type="AlphaFoldDB" id="A0A834LQV2"/>
<dbReference type="EC" id="2.3.2.27" evidence="4"/>
<evidence type="ECO:0000256" key="11">
    <source>
        <dbReference type="PROSITE-ProRule" id="PRU10141"/>
    </source>
</evidence>
<keyword evidence="17" id="KW-1185">Reference proteome</keyword>
<keyword evidence="9" id="KW-0833">Ubl conjugation pathway</keyword>
<keyword evidence="12" id="KW-0175">Coiled coil</keyword>
<evidence type="ECO:0000256" key="7">
    <source>
        <dbReference type="ARBA" id="ARBA00022741"/>
    </source>
</evidence>
<dbReference type="PROSITE" id="PS00108">
    <property type="entry name" value="PROTEIN_KINASE_ST"/>
    <property type="match status" value="1"/>
</dbReference>
<dbReference type="SUPFAM" id="SSF57850">
    <property type="entry name" value="RING/U-box"/>
    <property type="match status" value="1"/>
</dbReference>
<evidence type="ECO:0000256" key="10">
    <source>
        <dbReference type="ARBA" id="ARBA00022840"/>
    </source>
</evidence>
<keyword evidence="10 11" id="KW-0067">ATP-binding</keyword>
<sequence length="822" mass="91943">MAGTQKPEVLRLPTPPSVTVNIAIKGNSKSKYVVDWALEKFIPEGMFLFKLIFVRPMITAVPTPVGSLRLSDVREDLVTAYRKEIEWQTDRKLLPYKKMCIQREVNAVIVQIESDDVVKAISDEVEESSVNKLVIGASSRGMFSRRRNVSSEIAESIPKFCTVYAVAKGKLSALRPSVSETHGTIKEDSSETSSSTNDSSIQNTSSHPEWTESTMVASYAHFRFPSLPLQRFHALSNVNQTLLHKKTNSTETIDPGIDGDDVVSSCPGNSDIGHPSGALSSCPNLETDTHSWISHQASISDGLPEFSPESHMNVDFELEKLRIELRHIRGMYAMAQSEAIDASRKYLTLSITLASHLIIAVKLYYDVTDLQKRLMEDGVKLEQINVKEVEAKELAIQERVKYEAAKREAEYVKECAEREAAEKNEAENKALQEAKEKEKLENVLVGPLQQYQKFKWEDIVSATSSFSDNLKIGWGAYGTVYKCSLHHTTAAVKVLHSKEAHKNKQFQQELEVLSTIRHPHLLILLGACPDHGCLVYEYMENGSLEDRLFRKNNTPPIPWFQRYRIAWEIASALVFLHSTSPQPIIHRDLKPANILLDHNFVSKIGDVGLSKMLDSDSCSAILSTMCNETGPVGTLCYIDPEYQRTGLISTKSDVYAFGMVILQLVTGKSARALTHVVETAVDEGDFADVLDPEAGNWPYEETKELALLGLQCAELRRKDRPSLSDQVLPALERLKEFADRARHVEISAPQAPPNHFICPILQDVMEDPCVAADGYTYDRKAIEIWLESNDNSPMTNLPLPNKILIPNYTLLSAIMGWKSGKQ</sequence>
<evidence type="ECO:0000256" key="6">
    <source>
        <dbReference type="ARBA" id="ARBA00022679"/>
    </source>
</evidence>
<dbReference type="SUPFAM" id="SSF52402">
    <property type="entry name" value="Adenine nucleotide alpha hydrolases-like"/>
    <property type="match status" value="1"/>
</dbReference>
<dbReference type="GO" id="GO:0005524">
    <property type="term" value="F:ATP binding"/>
    <property type="evidence" value="ECO:0007669"/>
    <property type="project" value="UniProtKB-UniRule"/>
</dbReference>
<evidence type="ECO:0000256" key="12">
    <source>
        <dbReference type="SAM" id="Coils"/>
    </source>
</evidence>
<dbReference type="InterPro" id="IPR001245">
    <property type="entry name" value="Ser-Thr/Tyr_kinase_cat_dom"/>
</dbReference>
<evidence type="ECO:0000256" key="3">
    <source>
        <dbReference type="ARBA" id="ARBA00004906"/>
    </source>
</evidence>
<evidence type="ECO:0000256" key="8">
    <source>
        <dbReference type="ARBA" id="ARBA00022777"/>
    </source>
</evidence>
<dbReference type="UniPathway" id="UPA00143"/>
<keyword evidence="8" id="KW-0418">Kinase</keyword>
<dbReference type="SMART" id="SM00504">
    <property type="entry name" value="Ubox"/>
    <property type="match status" value="1"/>
</dbReference>
<dbReference type="GO" id="GO:0061630">
    <property type="term" value="F:ubiquitin protein ligase activity"/>
    <property type="evidence" value="ECO:0007669"/>
    <property type="project" value="UniProtKB-EC"/>
</dbReference>
<dbReference type="PROSITE" id="PS00107">
    <property type="entry name" value="PROTEIN_KINASE_ATP"/>
    <property type="match status" value="1"/>
</dbReference>
<feature type="domain" description="Protein kinase" evidence="14">
    <location>
        <begin position="466"/>
        <end position="731"/>
    </location>
</feature>
<feature type="compositionally biased region" description="Low complexity" evidence="13">
    <location>
        <begin position="191"/>
        <end position="206"/>
    </location>
</feature>
<dbReference type="PANTHER" id="PTHR45647">
    <property type="entry name" value="OS02G0152300 PROTEIN"/>
    <property type="match status" value="1"/>
</dbReference>
<feature type="domain" description="U-box" evidence="15">
    <location>
        <begin position="751"/>
        <end position="822"/>
    </location>
</feature>
<dbReference type="OrthoDB" id="10064100at2759"/>
<evidence type="ECO:0000256" key="2">
    <source>
        <dbReference type="ARBA" id="ARBA00003861"/>
    </source>
</evidence>
<feature type="binding site" evidence="11">
    <location>
        <position position="493"/>
    </location>
    <ligand>
        <name>ATP</name>
        <dbReference type="ChEBI" id="CHEBI:30616"/>
    </ligand>
</feature>
<dbReference type="InterPro" id="IPR008271">
    <property type="entry name" value="Ser/Thr_kinase_AS"/>
</dbReference>
<evidence type="ECO:0000313" key="17">
    <source>
        <dbReference type="Proteomes" id="UP000626092"/>
    </source>
</evidence>
<dbReference type="Gene3D" id="3.40.50.620">
    <property type="entry name" value="HUPs"/>
    <property type="match status" value="1"/>
</dbReference>
<keyword evidence="6" id="KW-0808">Transferase</keyword>
<dbReference type="EMBL" id="WJXA01000003">
    <property type="protein sequence ID" value="KAF7149110.1"/>
    <property type="molecule type" value="Genomic_DNA"/>
</dbReference>
<dbReference type="InterPro" id="IPR017441">
    <property type="entry name" value="Protein_kinase_ATP_BS"/>
</dbReference>
<comment type="function">
    <text evidence="2">Functions as an E3 ubiquitin ligase.</text>
</comment>
<accession>A0A834LQV2</accession>
<comment type="caution">
    <text evidence="16">The sequence shown here is derived from an EMBL/GenBank/DDBJ whole genome shotgun (WGS) entry which is preliminary data.</text>
</comment>
<keyword evidence="5" id="KW-0723">Serine/threonine-protein kinase</keyword>
<dbReference type="Pfam" id="PF07714">
    <property type="entry name" value="PK_Tyr_Ser-Thr"/>
    <property type="match status" value="1"/>
</dbReference>
<dbReference type="PROSITE" id="PS51698">
    <property type="entry name" value="U_BOX"/>
    <property type="match status" value="1"/>
</dbReference>
<protein>
    <recommendedName>
        <fullName evidence="4">RING-type E3 ubiquitin transferase</fullName>
        <ecNumber evidence="4">2.3.2.27</ecNumber>
    </recommendedName>
</protein>
<dbReference type="PROSITE" id="PS50011">
    <property type="entry name" value="PROTEIN_KINASE_DOM"/>
    <property type="match status" value="1"/>
</dbReference>
<feature type="coiled-coil region" evidence="12">
    <location>
        <begin position="406"/>
        <end position="443"/>
    </location>
</feature>
<evidence type="ECO:0000256" key="1">
    <source>
        <dbReference type="ARBA" id="ARBA00000900"/>
    </source>
</evidence>
<organism evidence="16 17">
    <name type="scientific">Rhododendron simsii</name>
    <name type="common">Sims's rhododendron</name>
    <dbReference type="NCBI Taxonomy" id="118357"/>
    <lineage>
        <taxon>Eukaryota</taxon>
        <taxon>Viridiplantae</taxon>
        <taxon>Streptophyta</taxon>
        <taxon>Embryophyta</taxon>
        <taxon>Tracheophyta</taxon>
        <taxon>Spermatophyta</taxon>
        <taxon>Magnoliopsida</taxon>
        <taxon>eudicotyledons</taxon>
        <taxon>Gunneridae</taxon>
        <taxon>Pentapetalae</taxon>
        <taxon>asterids</taxon>
        <taxon>Ericales</taxon>
        <taxon>Ericaceae</taxon>
        <taxon>Ericoideae</taxon>
        <taxon>Rhodoreae</taxon>
        <taxon>Rhododendron</taxon>
    </lineage>
</organism>
<reference evidence="16" key="1">
    <citation type="submission" date="2019-11" db="EMBL/GenBank/DDBJ databases">
        <authorList>
            <person name="Liu Y."/>
            <person name="Hou J."/>
            <person name="Li T.-Q."/>
            <person name="Guan C.-H."/>
            <person name="Wu X."/>
            <person name="Wu H.-Z."/>
            <person name="Ling F."/>
            <person name="Zhang R."/>
            <person name="Shi X.-G."/>
            <person name="Ren J.-P."/>
            <person name="Chen E.-F."/>
            <person name="Sun J.-M."/>
        </authorList>
    </citation>
    <scope>NUCLEOTIDE SEQUENCE</scope>
    <source>
        <strain evidence="16">Adult_tree_wgs_1</strain>
        <tissue evidence="16">Leaves</tissue>
    </source>
</reference>
<dbReference type="GO" id="GO:0004672">
    <property type="term" value="F:protein kinase activity"/>
    <property type="evidence" value="ECO:0007669"/>
    <property type="project" value="InterPro"/>
</dbReference>
<evidence type="ECO:0000259" key="14">
    <source>
        <dbReference type="PROSITE" id="PS50011"/>
    </source>
</evidence>
<dbReference type="InterPro" id="IPR003613">
    <property type="entry name" value="Ubox_domain"/>
</dbReference>
<dbReference type="SMART" id="SM00220">
    <property type="entry name" value="S_TKc"/>
    <property type="match status" value="1"/>
</dbReference>
<keyword evidence="7 11" id="KW-0547">Nucleotide-binding</keyword>
<evidence type="ECO:0000256" key="13">
    <source>
        <dbReference type="SAM" id="MobiDB-lite"/>
    </source>
</evidence>
<dbReference type="Pfam" id="PF00582">
    <property type="entry name" value="Usp"/>
    <property type="match status" value="1"/>
</dbReference>
<dbReference type="SUPFAM" id="SSF56112">
    <property type="entry name" value="Protein kinase-like (PK-like)"/>
    <property type="match status" value="1"/>
</dbReference>
<dbReference type="GO" id="GO:0016567">
    <property type="term" value="P:protein ubiquitination"/>
    <property type="evidence" value="ECO:0007669"/>
    <property type="project" value="UniProtKB-UniPathway"/>
</dbReference>
<dbReference type="InterPro" id="IPR000719">
    <property type="entry name" value="Prot_kinase_dom"/>
</dbReference>
<dbReference type="Gene3D" id="3.30.200.20">
    <property type="entry name" value="Phosphorylase Kinase, domain 1"/>
    <property type="match status" value="1"/>
</dbReference>
<dbReference type="InterPro" id="IPR011009">
    <property type="entry name" value="Kinase-like_dom_sf"/>
</dbReference>
<evidence type="ECO:0000256" key="4">
    <source>
        <dbReference type="ARBA" id="ARBA00012483"/>
    </source>
</evidence>
<evidence type="ECO:0000256" key="9">
    <source>
        <dbReference type="ARBA" id="ARBA00022786"/>
    </source>
</evidence>
<evidence type="ECO:0000256" key="5">
    <source>
        <dbReference type="ARBA" id="ARBA00022527"/>
    </source>
</evidence>
<dbReference type="InterPro" id="IPR013083">
    <property type="entry name" value="Znf_RING/FYVE/PHD"/>
</dbReference>
<dbReference type="InterPro" id="IPR014729">
    <property type="entry name" value="Rossmann-like_a/b/a_fold"/>
</dbReference>
<dbReference type="Gene3D" id="3.30.40.10">
    <property type="entry name" value="Zinc/RING finger domain, C3HC4 (zinc finger)"/>
    <property type="match status" value="1"/>
</dbReference>
<evidence type="ECO:0000313" key="16">
    <source>
        <dbReference type="EMBL" id="KAF7149110.1"/>
    </source>
</evidence>
<dbReference type="Gene3D" id="1.10.510.10">
    <property type="entry name" value="Transferase(Phosphotransferase) domain 1"/>
    <property type="match status" value="1"/>
</dbReference>
<dbReference type="InterPro" id="IPR051348">
    <property type="entry name" value="U-box_ubiquitin_ligases"/>
</dbReference>
<evidence type="ECO:0000259" key="15">
    <source>
        <dbReference type="PROSITE" id="PS51698"/>
    </source>
</evidence>
<dbReference type="Pfam" id="PF04564">
    <property type="entry name" value="U-box"/>
    <property type="match status" value="1"/>
</dbReference>
<gene>
    <name evidence="16" type="ORF">RHSIM_Rhsim03G0162500</name>
</gene>
<comment type="pathway">
    <text evidence="3">Protein modification; protein ubiquitination.</text>
</comment>
<name>A0A834LQV2_RHOSS</name>
<comment type="catalytic activity">
    <reaction evidence="1">
        <text>S-ubiquitinyl-[E2 ubiquitin-conjugating enzyme]-L-cysteine + [acceptor protein]-L-lysine = [E2 ubiquitin-conjugating enzyme]-L-cysteine + N(6)-ubiquitinyl-[acceptor protein]-L-lysine.</text>
        <dbReference type="EC" id="2.3.2.27"/>
    </reaction>
</comment>
<dbReference type="InterPro" id="IPR006016">
    <property type="entry name" value="UspA"/>
</dbReference>
<dbReference type="CDD" id="cd16655">
    <property type="entry name" value="RING-Ubox_WDSUB1-like"/>
    <property type="match status" value="1"/>
</dbReference>
<dbReference type="CDD" id="cd01989">
    <property type="entry name" value="USP_STK_Ubox_N"/>
    <property type="match status" value="1"/>
</dbReference>
<proteinExistence type="predicted"/>